<evidence type="ECO:0000256" key="8">
    <source>
        <dbReference type="ARBA" id="ARBA00023136"/>
    </source>
</evidence>
<reference evidence="12" key="1">
    <citation type="journal article" date="2002" name="Exp. Appl. Acarol.">
        <title>Complete mitochondrial DNA sequence of the important honey bee pest, Varroa destructor (Acari: Varroidae).</title>
        <authorList>
            <person name="Evans J.D."/>
            <person name="Lopez D.L."/>
        </authorList>
    </citation>
    <scope>NUCLEOTIDE SEQUENCE</scope>
</reference>
<evidence type="ECO:0000256" key="4">
    <source>
        <dbReference type="ARBA" id="ARBA00022692"/>
    </source>
</evidence>
<keyword evidence="4 11" id="KW-0812">Transmembrane</keyword>
<evidence type="ECO:0000256" key="5">
    <source>
        <dbReference type="ARBA" id="ARBA00022967"/>
    </source>
</evidence>
<organism evidence="12">
    <name type="scientific">Varroa destructor</name>
    <name type="common">Honeybee mite</name>
    <dbReference type="NCBI Taxonomy" id="109461"/>
    <lineage>
        <taxon>Eukaryota</taxon>
        <taxon>Metazoa</taxon>
        <taxon>Ecdysozoa</taxon>
        <taxon>Arthropoda</taxon>
        <taxon>Chelicerata</taxon>
        <taxon>Arachnida</taxon>
        <taxon>Acari</taxon>
        <taxon>Parasitiformes</taxon>
        <taxon>Mesostigmata</taxon>
        <taxon>Gamasina</taxon>
        <taxon>Dermanyssoidea</taxon>
        <taxon>Varroidae</taxon>
        <taxon>Varroa</taxon>
    </lineage>
</organism>
<name>Q8HEH9_VARDE</name>
<protein>
    <recommendedName>
        <fullName evidence="3">NADH-ubiquinone oxidoreductase chain 4L</fullName>
    </recommendedName>
    <alternativeName>
        <fullName evidence="9">NADH dehydrogenase subunit 4L</fullName>
    </alternativeName>
</protein>
<evidence type="ECO:0000256" key="2">
    <source>
        <dbReference type="ARBA" id="ARBA00010519"/>
    </source>
</evidence>
<geneLocation type="mitochondrion" evidence="12"/>
<feature type="transmembrane region" description="Helical" evidence="11">
    <location>
        <begin position="54"/>
        <end position="80"/>
    </location>
</feature>
<evidence type="ECO:0000256" key="7">
    <source>
        <dbReference type="ARBA" id="ARBA00023027"/>
    </source>
</evidence>
<sequence>MVIFSFNMLLIFSGILSFLWNRKHILMMLISLEILMMGLFSMFYIFLLNEMFEMILIFMVLMVCEACLGLSMLILTIFFYNNDFPNNMKMLNF</sequence>
<evidence type="ECO:0000256" key="10">
    <source>
        <dbReference type="ARBA" id="ARBA00049551"/>
    </source>
</evidence>
<comment type="similarity">
    <text evidence="2">Belongs to the complex I subunit 4L family.</text>
</comment>
<dbReference type="Gene3D" id="1.10.287.3510">
    <property type="match status" value="1"/>
</dbReference>
<keyword evidence="7" id="KW-0520">NAD</keyword>
<accession>Q8HEH9</accession>
<dbReference type="GO" id="GO:0016020">
    <property type="term" value="C:membrane"/>
    <property type="evidence" value="ECO:0007669"/>
    <property type="project" value="UniProtKB-SubCell"/>
</dbReference>
<feature type="transmembrane region" description="Helical" evidence="11">
    <location>
        <begin position="6"/>
        <end position="21"/>
    </location>
</feature>
<feature type="transmembrane region" description="Helical" evidence="11">
    <location>
        <begin position="28"/>
        <end position="48"/>
    </location>
</feature>
<evidence type="ECO:0000256" key="11">
    <source>
        <dbReference type="SAM" id="Phobius"/>
    </source>
</evidence>
<keyword evidence="12" id="KW-0496">Mitochondrion</keyword>
<dbReference type="AlphaFoldDB" id="Q8HEH9"/>
<evidence type="ECO:0000256" key="3">
    <source>
        <dbReference type="ARBA" id="ARBA00016612"/>
    </source>
</evidence>
<comment type="catalytic activity">
    <reaction evidence="10">
        <text>a ubiquinone + NADH + 5 H(+)(in) = a ubiquinol + NAD(+) + 4 H(+)(out)</text>
        <dbReference type="Rhea" id="RHEA:29091"/>
        <dbReference type="Rhea" id="RHEA-COMP:9565"/>
        <dbReference type="Rhea" id="RHEA-COMP:9566"/>
        <dbReference type="ChEBI" id="CHEBI:15378"/>
        <dbReference type="ChEBI" id="CHEBI:16389"/>
        <dbReference type="ChEBI" id="CHEBI:17976"/>
        <dbReference type="ChEBI" id="CHEBI:57540"/>
        <dbReference type="ChEBI" id="CHEBI:57945"/>
        <dbReference type="EC" id="7.1.1.2"/>
    </reaction>
</comment>
<dbReference type="EMBL" id="AY163547">
    <property type="protein sequence ID" value="AAN87161.1"/>
    <property type="molecule type" value="Genomic_DNA"/>
</dbReference>
<evidence type="ECO:0000256" key="6">
    <source>
        <dbReference type="ARBA" id="ARBA00022989"/>
    </source>
</evidence>
<proteinExistence type="inferred from homology"/>
<dbReference type="GO" id="GO:0008137">
    <property type="term" value="F:NADH dehydrogenase (ubiquinone) activity"/>
    <property type="evidence" value="ECO:0007669"/>
    <property type="project" value="UniProtKB-EC"/>
</dbReference>
<dbReference type="InterPro" id="IPR039428">
    <property type="entry name" value="NUOK/Mnh_C1-like"/>
</dbReference>
<gene>
    <name evidence="12" type="primary">ND4L</name>
</gene>
<keyword evidence="5" id="KW-1278">Translocase</keyword>
<keyword evidence="8 11" id="KW-0472">Membrane</keyword>
<evidence type="ECO:0000313" key="12">
    <source>
        <dbReference type="EMBL" id="AAN87161.1"/>
    </source>
</evidence>
<evidence type="ECO:0000256" key="1">
    <source>
        <dbReference type="ARBA" id="ARBA00004141"/>
    </source>
</evidence>
<keyword evidence="6 11" id="KW-1133">Transmembrane helix</keyword>
<comment type="subcellular location">
    <subcellularLocation>
        <location evidence="1">Membrane</location>
        <topology evidence="1">Multi-pass membrane protein</topology>
    </subcellularLocation>
</comment>
<evidence type="ECO:0000256" key="9">
    <source>
        <dbReference type="ARBA" id="ARBA00031586"/>
    </source>
</evidence>
<dbReference type="Pfam" id="PF00420">
    <property type="entry name" value="Oxidored_q2"/>
    <property type="match status" value="1"/>
</dbReference>